<feature type="compositionally biased region" description="Pro residues" evidence="4">
    <location>
        <begin position="570"/>
        <end position="579"/>
    </location>
</feature>
<dbReference type="PANTHER" id="PTHR48148">
    <property type="entry name" value="KERATINOCYTE PROLINE-RICH PROTEIN"/>
    <property type="match status" value="1"/>
</dbReference>
<dbReference type="PANTHER" id="PTHR48148:SF3">
    <property type="entry name" value="KERATINOCYTE PROLINE-RICH PROTEIN"/>
    <property type="match status" value="1"/>
</dbReference>
<evidence type="ECO:0000256" key="3">
    <source>
        <dbReference type="ARBA" id="ARBA00023157"/>
    </source>
</evidence>
<proteinExistence type="predicted"/>
<feature type="region of interest" description="Disordered" evidence="4">
    <location>
        <begin position="558"/>
        <end position="579"/>
    </location>
</feature>
<evidence type="ECO:0000256" key="1">
    <source>
        <dbReference type="ARBA" id="ARBA00022729"/>
    </source>
</evidence>
<dbReference type="Pfam" id="PF14040">
    <property type="entry name" value="DNase_NucA_NucB"/>
    <property type="match status" value="1"/>
</dbReference>
<comment type="caution">
    <text evidence="8">The sequence shown here is derived from an EMBL/GenBank/DDBJ whole genome shotgun (WGS) entry which is preliminary data.</text>
</comment>
<dbReference type="SUPFAM" id="SSF49899">
    <property type="entry name" value="Concanavalin A-like lectins/glucanases"/>
    <property type="match status" value="1"/>
</dbReference>
<feature type="region of interest" description="Disordered" evidence="4">
    <location>
        <begin position="1061"/>
        <end position="1090"/>
    </location>
</feature>
<keyword evidence="2" id="KW-0378">Hydrolase</keyword>
<name>A0A9W6I8P8_9ACTN</name>
<dbReference type="GO" id="GO:0030246">
    <property type="term" value="F:carbohydrate binding"/>
    <property type="evidence" value="ECO:0007669"/>
    <property type="project" value="InterPro"/>
</dbReference>
<evidence type="ECO:0000256" key="4">
    <source>
        <dbReference type="SAM" id="MobiDB-lite"/>
    </source>
</evidence>
<dbReference type="GO" id="GO:0005576">
    <property type="term" value="C:extracellular region"/>
    <property type="evidence" value="ECO:0007669"/>
    <property type="project" value="InterPro"/>
</dbReference>
<dbReference type="Gene3D" id="2.60.120.200">
    <property type="match status" value="1"/>
</dbReference>
<dbReference type="InterPro" id="IPR036573">
    <property type="entry name" value="CBM_sf_5/12"/>
</dbReference>
<accession>A0A9W6I8P8</accession>
<dbReference type="InterPro" id="IPR013320">
    <property type="entry name" value="ConA-like_dom_sf"/>
</dbReference>
<feature type="domain" description="LamG-like jellyroll fold" evidence="7">
    <location>
        <begin position="812"/>
        <end position="944"/>
    </location>
</feature>
<dbReference type="Gene3D" id="2.60.120.260">
    <property type="entry name" value="Galactose-binding domain-like"/>
    <property type="match status" value="1"/>
</dbReference>
<sequence>MAVFGLSSSLLAAPAVAAPTPPSPPAALVSKPAAVSDPVESAKKQAKQAGKQVEIETLHTGNTTTVANPDGKTLGTYVYTAPVRVRKDGAWKAVDTTLVKEGGVVRPRVSTLDVALSAGGDTVLARAKTLKGETAVGVPNALPEPELSGGSATYRSVYGQGVDLVVTVTPTGVRQEIVIRRRPTGKLDLRLPVKLPGGVAYSKDSSGRPTLPTVDGDGKEGKAAPLTPALLLDATAADQAGPLGDGRVSRVPAEVRKTAKGPEVAFTPDAAFLNDSKVTYPVRLLLDSADWYGPGMPSDTFINNDTWHQGGPHQFMDTLVAGNGGGAIWRSYIRFNLAGAPFMGRPIINADVRPWGYRAHACGAEVGNIAVRRITSDWSMNTLDWSYQPSTTSAGQGLKGSGVGRNDSNQPCPGLPAQEIYYSIEGIVRDWANGQPNYGLQLRAENENVFNYREYLSAEWAGTDGRGPVIFVKYENPTPEEVHFIRDYPGAESIPSTSYEQDKAWAESSVYDGETAPGRRITPEAALETAIAKGSSVDLNVIDSSYPSRLTDEELVEGFDPDFDDTTGTPPTPNPVPTPPAPETVLNANPYFETDITPWTITGGALDRSTDRAHESGGTASAKVGVAAGGEVTVRSEAAIPVQWNRRHATSGWFHPVGGNVTVQWGVDWFDGANILIGSSVTERTLPGDAWSSIDKIDTPPANAVTAQLRLSAKADSTTPITLYADELKLLGPAASSTPTPTPSPTSVPGLVAAYGMGEGSGTTVSDSSGQNNTGTTRDTTWVNGKYGKALSFNGTSSRVTVNHSSSLRLTTAVTLSAWVNPTTIGDWRTVVMKDHANGSAYGLYASNGIVPSAWFLNPTASAHNTLYGTTGLATGTWSHVAVTYEGTTARLYVNGAEVSTANQSGGLVDDGGALRIGGNTKWGEYFSGLIDEVRVYSVAQTAGQIRTDMNTPVGASGPTPTPTSTPTSSPTPTPTPTSSPTPTPTRTYDPLCARSPQWSRGTAYTTGTYVTHNDYVWEALQIPAGQTRGEPGADSRGWVSRGYCWSTVVGERPSDIVARTQNQQQGAGASPRVSAQPRTEPRPTTVTRGVTPSIDRMWARSFAAKDGHATTTPHLMARLSDPLGRSSDVEFEVEHDPRSSAGKGPIWSGTVADVSSGSAGSIQVPAGKLTDGGKVRWRARARTGPTVGSWSGWQPFTAEVAADRRRAAGNSAVFAPDMTASQIKGFLPTDMDIAKPVSFSECQAAPTTKSWNGYTKNRFAYCNDGPWVSRFRVKTSEQDPGEIIGEVEGRRLMRITTNQTGREFEVTTHVWVTKNTGVLAETPHKFYTKIGDPSPGSDACERVSTTGITTYLRPDQWKTATQEWQVTERFRTDRAEGEHKIGSCTITPMIARDYRGLHSAPGDRSFTVRCDTSPLIKWHNKNAAGESVGGCVVMDAIPAQSFARNDVNEKGVKVNQIYDHIKRALTPGAHTNPVPGGVTFPDLTQAKAIPGGSPNNPLSRTRYSPDRATNHTMSYEVCQLEFGEEVTKKPDMECDEFPFASTAQGAAFAVPRHNFSVQMLSKAQNQGYGAVLTAWYSNNRILRTDRFYMRLK</sequence>
<dbReference type="Gene3D" id="2.10.10.20">
    <property type="entry name" value="Carbohydrate-binding module superfamily 5/12"/>
    <property type="match status" value="1"/>
</dbReference>
<keyword evidence="3" id="KW-1015">Disulfide bond</keyword>
<feature type="signal peptide" evidence="5">
    <location>
        <begin position="1"/>
        <end position="17"/>
    </location>
</feature>
<dbReference type="EMBL" id="BSEV01000021">
    <property type="protein sequence ID" value="GLK13253.1"/>
    <property type="molecule type" value="Genomic_DNA"/>
</dbReference>
<dbReference type="Pfam" id="PF13385">
    <property type="entry name" value="Laminin_G_3"/>
    <property type="match status" value="1"/>
</dbReference>
<protein>
    <recommendedName>
        <fullName evidence="10">LamG-like jellyroll fold domain-containing protein</fullName>
    </recommendedName>
</protein>
<evidence type="ECO:0000256" key="5">
    <source>
        <dbReference type="SAM" id="SignalP"/>
    </source>
</evidence>
<dbReference type="SMART" id="SM00495">
    <property type="entry name" value="ChtBD3"/>
    <property type="match status" value="1"/>
</dbReference>
<gene>
    <name evidence="8" type="ORF">GCM10017600_66640</name>
</gene>
<feature type="region of interest" description="Disordered" evidence="4">
    <location>
        <begin position="200"/>
        <end position="224"/>
    </location>
</feature>
<dbReference type="SUPFAM" id="SSF51055">
    <property type="entry name" value="Carbohydrate binding domain"/>
    <property type="match status" value="1"/>
</dbReference>
<dbReference type="CDD" id="cd12215">
    <property type="entry name" value="ChiC_BD"/>
    <property type="match status" value="1"/>
</dbReference>
<dbReference type="InterPro" id="IPR029476">
    <property type="entry name" value="DNase_NucA_NucB"/>
</dbReference>
<evidence type="ECO:0000259" key="7">
    <source>
        <dbReference type="SMART" id="SM00560"/>
    </source>
</evidence>
<reference evidence="8" key="2">
    <citation type="submission" date="2023-01" db="EMBL/GenBank/DDBJ databases">
        <authorList>
            <person name="Sun Q."/>
            <person name="Evtushenko L."/>
        </authorList>
    </citation>
    <scope>NUCLEOTIDE SEQUENCE</scope>
    <source>
        <strain evidence="8">VKM Ac-2007</strain>
    </source>
</reference>
<feature type="domain" description="Chitin-binding type-3" evidence="6">
    <location>
        <begin position="996"/>
        <end position="1042"/>
    </location>
</feature>
<keyword evidence="9" id="KW-1185">Reference proteome</keyword>
<dbReference type="SMART" id="SM00560">
    <property type="entry name" value="LamGL"/>
    <property type="match status" value="1"/>
</dbReference>
<dbReference type="InterPro" id="IPR003610">
    <property type="entry name" value="CBM5/12"/>
</dbReference>
<dbReference type="RefSeq" id="WP_271221543.1">
    <property type="nucleotide sequence ID" value="NZ_BAAAVD010000035.1"/>
</dbReference>
<feature type="region of interest" description="Disordered" evidence="4">
    <location>
        <begin position="948"/>
        <end position="1000"/>
    </location>
</feature>
<evidence type="ECO:0008006" key="10">
    <source>
        <dbReference type="Google" id="ProtNLM"/>
    </source>
</evidence>
<evidence type="ECO:0000259" key="6">
    <source>
        <dbReference type="SMART" id="SM00495"/>
    </source>
</evidence>
<reference evidence="8" key="1">
    <citation type="journal article" date="2014" name="Int. J. Syst. Evol. Microbiol.">
        <title>Complete genome sequence of Corynebacterium casei LMG S-19264T (=DSM 44701T), isolated from a smear-ripened cheese.</title>
        <authorList>
            <consortium name="US DOE Joint Genome Institute (JGI-PGF)"/>
            <person name="Walter F."/>
            <person name="Albersmeier A."/>
            <person name="Kalinowski J."/>
            <person name="Ruckert C."/>
        </authorList>
    </citation>
    <scope>NUCLEOTIDE SEQUENCE</scope>
    <source>
        <strain evidence="8">VKM Ac-2007</strain>
    </source>
</reference>
<feature type="chain" id="PRO_5040837265" description="LamG-like jellyroll fold domain-containing protein" evidence="5">
    <location>
        <begin position="18"/>
        <end position="1593"/>
    </location>
</feature>
<feature type="region of interest" description="Disordered" evidence="4">
    <location>
        <begin position="760"/>
        <end position="779"/>
    </location>
</feature>
<feature type="compositionally biased region" description="Pro residues" evidence="4">
    <location>
        <begin position="960"/>
        <end position="984"/>
    </location>
</feature>
<organism evidence="8 9">
    <name type="scientific">Streptosporangium carneum</name>
    <dbReference type="NCBI Taxonomy" id="47481"/>
    <lineage>
        <taxon>Bacteria</taxon>
        <taxon>Bacillati</taxon>
        <taxon>Actinomycetota</taxon>
        <taxon>Actinomycetes</taxon>
        <taxon>Streptosporangiales</taxon>
        <taxon>Streptosporangiaceae</taxon>
        <taxon>Streptosporangium</taxon>
    </lineage>
</organism>
<feature type="compositionally biased region" description="Polar residues" evidence="4">
    <location>
        <begin position="762"/>
        <end position="779"/>
    </location>
</feature>
<keyword evidence="1 5" id="KW-0732">Signal</keyword>
<dbReference type="InterPro" id="IPR006558">
    <property type="entry name" value="LamG-like"/>
</dbReference>
<dbReference type="GO" id="GO:0004553">
    <property type="term" value="F:hydrolase activity, hydrolyzing O-glycosyl compounds"/>
    <property type="evidence" value="ECO:0007669"/>
    <property type="project" value="InterPro"/>
</dbReference>
<dbReference type="GO" id="GO:0005975">
    <property type="term" value="P:carbohydrate metabolic process"/>
    <property type="evidence" value="ECO:0007669"/>
    <property type="project" value="InterPro"/>
</dbReference>
<dbReference type="NCBIfam" id="NF033679">
    <property type="entry name" value="DNRLRE_dom"/>
    <property type="match status" value="1"/>
</dbReference>
<evidence type="ECO:0000313" key="9">
    <source>
        <dbReference type="Proteomes" id="UP001143474"/>
    </source>
</evidence>
<evidence type="ECO:0000313" key="8">
    <source>
        <dbReference type="EMBL" id="GLK13253.1"/>
    </source>
</evidence>
<dbReference type="Proteomes" id="UP001143474">
    <property type="component" value="Unassembled WGS sequence"/>
</dbReference>
<evidence type="ECO:0000256" key="2">
    <source>
        <dbReference type="ARBA" id="ARBA00022801"/>
    </source>
</evidence>